<name>A0A1G8NG76_9RHOB</name>
<dbReference type="InterPro" id="IPR023373">
    <property type="entry name" value="YmcC_sf"/>
</dbReference>
<dbReference type="Proteomes" id="UP000199093">
    <property type="component" value="Unassembled WGS sequence"/>
</dbReference>
<organism evidence="1 2">
    <name type="scientific">Salipiger marinus</name>
    <dbReference type="NCBI Taxonomy" id="555512"/>
    <lineage>
        <taxon>Bacteria</taxon>
        <taxon>Pseudomonadati</taxon>
        <taxon>Pseudomonadota</taxon>
        <taxon>Alphaproteobacteria</taxon>
        <taxon>Rhodobacterales</taxon>
        <taxon>Roseobacteraceae</taxon>
        <taxon>Salipiger</taxon>
    </lineage>
</organism>
<dbReference type="Pfam" id="PF11102">
    <property type="entry name" value="YjbF"/>
    <property type="match status" value="1"/>
</dbReference>
<dbReference type="RefSeq" id="WP_089847476.1">
    <property type="nucleotide sequence ID" value="NZ_FNEJ01000010.1"/>
</dbReference>
<evidence type="ECO:0000313" key="1">
    <source>
        <dbReference type="EMBL" id="SDI78510.1"/>
    </source>
</evidence>
<reference evidence="1 2" key="1">
    <citation type="submission" date="2016-10" db="EMBL/GenBank/DDBJ databases">
        <authorList>
            <person name="de Groot N.N."/>
        </authorList>
    </citation>
    <scope>NUCLEOTIDE SEQUENCE [LARGE SCALE GENOMIC DNA]</scope>
    <source>
        <strain evidence="1 2">DSM 26424</strain>
    </source>
</reference>
<dbReference type="EMBL" id="FNEJ01000010">
    <property type="protein sequence ID" value="SDI78510.1"/>
    <property type="molecule type" value="Genomic_DNA"/>
</dbReference>
<dbReference type="InterPro" id="IPR021308">
    <property type="entry name" value="GfcB"/>
</dbReference>
<dbReference type="AlphaFoldDB" id="A0A1G8NG76"/>
<gene>
    <name evidence="1" type="ORF">SAMN04487993_101015</name>
</gene>
<dbReference type="SUPFAM" id="SSF159270">
    <property type="entry name" value="YmcC-like"/>
    <property type="match status" value="1"/>
</dbReference>
<dbReference type="STRING" id="555512.SAMN04487993_101015"/>
<keyword evidence="2" id="KW-1185">Reference proteome</keyword>
<protein>
    <submittedName>
        <fullName evidence="1">Group 4 capsule polysaccharide lipoprotein gfcB, YjbF</fullName>
    </submittedName>
</protein>
<accession>A0A1G8NG76</accession>
<proteinExistence type="predicted"/>
<dbReference type="PROSITE" id="PS51257">
    <property type="entry name" value="PROKAR_LIPOPROTEIN"/>
    <property type="match status" value="1"/>
</dbReference>
<evidence type="ECO:0000313" key="2">
    <source>
        <dbReference type="Proteomes" id="UP000199093"/>
    </source>
</evidence>
<keyword evidence="1" id="KW-0449">Lipoprotein</keyword>
<dbReference type="Gene3D" id="2.40.360.10">
    <property type="entry name" value="YmcC-like"/>
    <property type="match status" value="1"/>
</dbReference>
<dbReference type="OrthoDB" id="6237231at2"/>
<sequence>MTGTRLRQGIGLCALLTALAACGNDPQRPRILETAYQTLFQRGETAPSEVTGQQILATLQATDRPVIYLSIEDRKSQALAVEIQQNGAYDTFATTERQSFTLRNGYIVATRGLGGDLMSVEEDAVLALIRARQTGTATYVMRFLTAEDVTEELTYRCGVEPDQTVPVSMGLINATGTEMVVACTGEDGPPFVDYFVVSAEGEILGSKQWLGTTTGYVAMHRVRL</sequence>